<organism evidence="1 2">
    <name type="scientific">Brachionus plicatilis</name>
    <name type="common">Marine rotifer</name>
    <name type="synonym">Brachionus muelleri</name>
    <dbReference type="NCBI Taxonomy" id="10195"/>
    <lineage>
        <taxon>Eukaryota</taxon>
        <taxon>Metazoa</taxon>
        <taxon>Spiralia</taxon>
        <taxon>Gnathifera</taxon>
        <taxon>Rotifera</taxon>
        <taxon>Eurotatoria</taxon>
        <taxon>Monogononta</taxon>
        <taxon>Pseudotrocha</taxon>
        <taxon>Ploima</taxon>
        <taxon>Brachionidae</taxon>
        <taxon>Brachionus</taxon>
    </lineage>
</organism>
<dbReference type="EMBL" id="REGN01012766">
    <property type="protein sequence ID" value="RMZ94867.1"/>
    <property type="molecule type" value="Genomic_DNA"/>
</dbReference>
<gene>
    <name evidence="1" type="ORF">BpHYR1_042015</name>
</gene>
<reference evidence="1 2" key="1">
    <citation type="journal article" date="2018" name="Sci. Rep.">
        <title>Genomic signatures of local adaptation to the degree of environmental predictability in rotifers.</title>
        <authorList>
            <person name="Franch-Gras L."/>
            <person name="Hahn C."/>
            <person name="Garcia-Roger E.M."/>
            <person name="Carmona M.J."/>
            <person name="Serra M."/>
            <person name="Gomez A."/>
        </authorList>
    </citation>
    <scope>NUCLEOTIDE SEQUENCE [LARGE SCALE GENOMIC DNA]</scope>
    <source>
        <strain evidence="1">HYR1</strain>
    </source>
</reference>
<proteinExistence type="predicted"/>
<evidence type="ECO:0000313" key="2">
    <source>
        <dbReference type="Proteomes" id="UP000276133"/>
    </source>
</evidence>
<dbReference type="Proteomes" id="UP000276133">
    <property type="component" value="Unassembled WGS sequence"/>
</dbReference>
<sequence length="112" mass="12549">MANEAVLAWIRDCGAIFCGGFGLSGLSCLRIVSWTGELGDDSELCSKVSCDAGNVKRVVFSSRFFLSSSSRCLISSSLDIMKKSRKILRQLAQNYREKNYTNFTVFMLHQIY</sequence>
<evidence type="ECO:0000313" key="1">
    <source>
        <dbReference type="EMBL" id="RMZ94867.1"/>
    </source>
</evidence>
<name>A0A3M7P7Z6_BRAPC</name>
<accession>A0A3M7P7Z6</accession>
<protein>
    <submittedName>
        <fullName evidence="1">Uncharacterized protein</fullName>
    </submittedName>
</protein>
<keyword evidence="2" id="KW-1185">Reference proteome</keyword>
<comment type="caution">
    <text evidence="1">The sequence shown here is derived from an EMBL/GenBank/DDBJ whole genome shotgun (WGS) entry which is preliminary data.</text>
</comment>
<dbReference type="AlphaFoldDB" id="A0A3M7P7Z6"/>